<sequence>MPTVTLLRATLGIVVSGMLVNLCFEAPISNAGAVDQSQSHPSPISREYEDTEVKRR</sequence>
<proteinExistence type="predicted"/>
<dbReference type="Proteomes" id="UP001183619">
    <property type="component" value="Unassembled WGS sequence"/>
</dbReference>
<evidence type="ECO:0000256" key="1">
    <source>
        <dbReference type="SAM" id="MobiDB-lite"/>
    </source>
</evidence>
<feature type="region of interest" description="Disordered" evidence="1">
    <location>
        <begin position="32"/>
        <end position="56"/>
    </location>
</feature>
<protein>
    <submittedName>
        <fullName evidence="2">Phosphosugar-binding protein</fullName>
    </submittedName>
</protein>
<feature type="compositionally biased region" description="Basic and acidic residues" evidence="1">
    <location>
        <begin position="46"/>
        <end position="56"/>
    </location>
</feature>
<dbReference type="RefSeq" id="WP_290259063.1">
    <property type="nucleotide sequence ID" value="NZ_CP047209.1"/>
</dbReference>
<evidence type="ECO:0000313" key="3">
    <source>
        <dbReference type="Proteomes" id="UP001183619"/>
    </source>
</evidence>
<dbReference type="EMBL" id="JAVDYF010000001">
    <property type="protein sequence ID" value="MDR7354227.1"/>
    <property type="molecule type" value="Genomic_DNA"/>
</dbReference>
<evidence type="ECO:0000313" key="2">
    <source>
        <dbReference type="EMBL" id="MDR7354227.1"/>
    </source>
</evidence>
<gene>
    <name evidence="2" type="ORF">J2S37_000765</name>
</gene>
<keyword evidence="3" id="KW-1185">Reference proteome</keyword>
<name>A0ABU2B6I3_9CORY</name>
<organism evidence="2 3">
    <name type="scientific">Corynebacterium felinum</name>
    <dbReference type="NCBI Taxonomy" id="131318"/>
    <lineage>
        <taxon>Bacteria</taxon>
        <taxon>Bacillati</taxon>
        <taxon>Actinomycetota</taxon>
        <taxon>Actinomycetes</taxon>
        <taxon>Mycobacteriales</taxon>
        <taxon>Corynebacteriaceae</taxon>
        <taxon>Corynebacterium</taxon>
    </lineage>
</organism>
<accession>A0ABU2B6I3</accession>
<reference evidence="2 3" key="1">
    <citation type="submission" date="2023-07" db="EMBL/GenBank/DDBJ databases">
        <title>Sequencing the genomes of 1000 actinobacteria strains.</title>
        <authorList>
            <person name="Klenk H.-P."/>
        </authorList>
    </citation>
    <scope>NUCLEOTIDE SEQUENCE [LARGE SCALE GENOMIC DNA]</scope>
    <source>
        <strain evidence="2 3">DSM 44508</strain>
    </source>
</reference>
<comment type="caution">
    <text evidence="2">The sequence shown here is derived from an EMBL/GenBank/DDBJ whole genome shotgun (WGS) entry which is preliminary data.</text>
</comment>